<dbReference type="OrthoDB" id="776916at2759"/>
<sequence length="110" mass="12334">MCPLRLILIFLSATVAGFFVLRNLNSKPELQNPEESDNPLQESTPSLPRSEKINISQWLNAVTAHFMPEEFCSPVVLESFKFHFVGCDFTKSIAVGCSKDSTNFWLSHVG</sequence>
<feature type="region of interest" description="Disordered" evidence="1">
    <location>
        <begin position="28"/>
        <end position="49"/>
    </location>
</feature>
<evidence type="ECO:0000313" key="3">
    <source>
        <dbReference type="EMBL" id="KAF8402515.1"/>
    </source>
</evidence>
<accession>A0A834Z8V6</accession>
<dbReference type="PANTHER" id="PTHR34132:SF4">
    <property type="entry name" value="EXPRESSED PROTEIN"/>
    <property type="match status" value="1"/>
</dbReference>
<keyword evidence="2" id="KW-0732">Signal</keyword>
<dbReference type="AlphaFoldDB" id="A0A834Z8V6"/>
<dbReference type="Proteomes" id="UP000655225">
    <property type="component" value="Unassembled WGS sequence"/>
</dbReference>
<gene>
    <name evidence="3" type="ORF">HHK36_010600</name>
</gene>
<proteinExistence type="predicted"/>
<feature type="chain" id="PRO_5032745959" evidence="2">
    <location>
        <begin position="18"/>
        <end position="110"/>
    </location>
</feature>
<reference evidence="3 4" key="1">
    <citation type="submission" date="2020-04" db="EMBL/GenBank/DDBJ databases">
        <title>Plant Genome Project.</title>
        <authorList>
            <person name="Zhang R.-G."/>
        </authorList>
    </citation>
    <scope>NUCLEOTIDE SEQUENCE [LARGE SCALE GENOMIC DNA]</scope>
    <source>
        <strain evidence="3">YNK0</strain>
        <tissue evidence="3">Leaf</tissue>
    </source>
</reference>
<name>A0A834Z8V6_TETSI</name>
<keyword evidence="4" id="KW-1185">Reference proteome</keyword>
<protein>
    <submittedName>
        <fullName evidence="3">Uncharacterized protein</fullName>
    </submittedName>
</protein>
<feature type="signal peptide" evidence="2">
    <location>
        <begin position="1"/>
        <end position="17"/>
    </location>
</feature>
<evidence type="ECO:0000313" key="4">
    <source>
        <dbReference type="Proteomes" id="UP000655225"/>
    </source>
</evidence>
<feature type="compositionally biased region" description="Polar residues" evidence="1">
    <location>
        <begin position="38"/>
        <end position="49"/>
    </location>
</feature>
<evidence type="ECO:0000256" key="2">
    <source>
        <dbReference type="SAM" id="SignalP"/>
    </source>
</evidence>
<comment type="caution">
    <text evidence="3">The sequence shown here is derived from an EMBL/GenBank/DDBJ whole genome shotgun (WGS) entry which is preliminary data.</text>
</comment>
<dbReference type="PANTHER" id="PTHR34132">
    <property type="entry name" value="EMB|CAB87627.1-RELATED"/>
    <property type="match status" value="1"/>
</dbReference>
<dbReference type="EMBL" id="JABCRI010000007">
    <property type="protein sequence ID" value="KAF8402515.1"/>
    <property type="molecule type" value="Genomic_DNA"/>
</dbReference>
<evidence type="ECO:0000256" key="1">
    <source>
        <dbReference type="SAM" id="MobiDB-lite"/>
    </source>
</evidence>
<organism evidence="3 4">
    <name type="scientific">Tetracentron sinense</name>
    <name type="common">Spur-leaf</name>
    <dbReference type="NCBI Taxonomy" id="13715"/>
    <lineage>
        <taxon>Eukaryota</taxon>
        <taxon>Viridiplantae</taxon>
        <taxon>Streptophyta</taxon>
        <taxon>Embryophyta</taxon>
        <taxon>Tracheophyta</taxon>
        <taxon>Spermatophyta</taxon>
        <taxon>Magnoliopsida</taxon>
        <taxon>Trochodendrales</taxon>
        <taxon>Trochodendraceae</taxon>
        <taxon>Tetracentron</taxon>
    </lineage>
</organism>